<evidence type="ECO:0000313" key="3">
    <source>
        <dbReference type="Proteomes" id="UP000198564"/>
    </source>
</evidence>
<accession>A0A1H6RRE9</accession>
<feature type="transmembrane region" description="Helical" evidence="1">
    <location>
        <begin position="38"/>
        <end position="59"/>
    </location>
</feature>
<keyword evidence="1" id="KW-0812">Transmembrane</keyword>
<dbReference type="Proteomes" id="UP000198564">
    <property type="component" value="Unassembled WGS sequence"/>
</dbReference>
<evidence type="ECO:0000256" key="1">
    <source>
        <dbReference type="SAM" id="Phobius"/>
    </source>
</evidence>
<reference evidence="3" key="1">
    <citation type="submission" date="2016-10" db="EMBL/GenBank/DDBJ databases">
        <authorList>
            <person name="Varghese N."/>
            <person name="Submissions S."/>
        </authorList>
    </citation>
    <scope>NUCLEOTIDE SEQUENCE [LARGE SCALE GENOMIC DNA]</scope>
    <source>
        <strain evidence="3">DSM 25751</strain>
    </source>
</reference>
<feature type="transmembrane region" description="Helical" evidence="1">
    <location>
        <begin position="71"/>
        <end position="92"/>
    </location>
</feature>
<proteinExistence type="predicted"/>
<sequence>MLNFNELLPKDKRRRYRWTMDFPSSVLLFLLTLLEVNYLFICIVFASSTVISLFFYGLLNEKKNYSFTDWLADSLILYSLTSLQVLAITPVLKDFIGISFENSYYANIYSILLSIAVIYIFWYLVLKIQQRFFKNKHNWKWSISGMINSSTNFENWNAE</sequence>
<evidence type="ECO:0000313" key="2">
    <source>
        <dbReference type="EMBL" id="SEI58438.1"/>
    </source>
</evidence>
<dbReference type="RefSeq" id="WP_091632909.1">
    <property type="nucleotide sequence ID" value="NZ_FNYW01000004.1"/>
</dbReference>
<keyword evidence="1" id="KW-0472">Membrane</keyword>
<feature type="transmembrane region" description="Helical" evidence="1">
    <location>
        <begin position="104"/>
        <end position="126"/>
    </location>
</feature>
<keyword evidence="1" id="KW-1133">Transmembrane helix</keyword>
<keyword evidence="3" id="KW-1185">Reference proteome</keyword>
<gene>
    <name evidence="2" type="ORF">SAMN04488113_10452</name>
</gene>
<name>A0A1H6RRE9_9LACT</name>
<dbReference type="AlphaFoldDB" id="A0A1H6RRE9"/>
<dbReference type="OrthoDB" id="2165930at2"/>
<organism evidence="2 3">
    <name type="scientific">Alkalibacterium gilvum</name>
    <dbReference type="NCBI Taxonomy" id="1130080"/>
    <lineage>
        <taxon>Bacteria</taxon>
        <taxon>Bacillati</taxon>
        <taxon>Bacillota</taxon>
        <taxon>Bacilli</taxon>
        <taxon>Lactobacillales</taxon>
        <taxon>Carnobacteriaceae</taxon>
        <taxon>Alkalibacterium</taxon>
    </lineage>
</organism>
<dbReference type="STRING" id="1130080.SAMN04488113_10452"/>
<dbReference type="EMBL" id="FNYW01000004">
    <property type="protein sequence ID" value="SEI58438.1"/>
    <property type="molecule type" value="Genomic_DNA"/>
</dbReference>
<protein>
    <submittedName>
        <fullName evidence="2">Uncharacterized protein</fullName>
    </submittedName>
</protein>